<feature type="repeat" description="TPR" evidence="1">
    <location>
        <begin position="367"/>
        <end position="400"/>
    </location>
</feature>
<feature type="region of interest" description="Disordered" evidence="2">
    <location>
        <begin position="1035"/>
        <end position="1078"/>
    </location>
</feature>
<evidence type="ECO:0000313" key="5">
    <source>
        <dbReference type="Proteomes" id="UP001321580"/>
    </source>
</evidence>
<dbReference type="SUPFAM" id="SSF48452">
    <property type="entry name" value="TPR-like"/>
    <property type="match status" value="4"/>
</dbReference>
<dbReference type="PANTHER" id="PTHR12558:SF13">
    <property type="entry name" value="CELL DIVISION CYCLE PROTEIN 27 HOMOLOG"/>
    <property type="match status" value="1"/>
</dbReference>
<dbReference type="PANTHER" id="PTHR12558">
    <property type="entry name" value="CELL DIVISION CYCLE 16,23,27"/>
    <property type="match status" value="1"/>
</dbReference>
<gene>
    <name evidence="4" type="ORF">QLQ15_01805</name>
</gene>
<evidence type="ECO:0000313" key="4">
    <source>
        <dbReference type="EMBL" id="MDI9237641.1"/>
    </source>
</evidence>
<keyword evidence="1" id="KW-0802">TPR repeat</keyword>
<evidence type="ECO:0000256" key="2">
    <source>
        <dbReference type="SAM" id="MobiDB-lite"/>
    </source>
</evidence>
<dbReference type="SMART" id="SM00028">
    <property type="entry name" value="TPR"/>
    <property type="match status" value="8"/>
</dbReference>
<dbReference type="Gene3D" id="1.25.40.10">
    <property type="entry name" value="Tetratricopeptide repeat domain"/>
    <property type="match status" value="6"/>
</dbReference>
<accession>A0ABT6XBW6</accession>
<dbReference type="Pfam" id="PF14559">
    <property type="entry name" value="TPR_19"/>
    <property type="match status" value="1"/>
</dbReference>
<dbReference type="RefSeq" id="WP_283211152.1">
    <property type="nucleotide sequence ID" value="NZ_JASGBI010000001.1"/>
</dbReference>
<dbReference type="Pfam" id="PF13174">
    <property type="entry name" value="TPR_6"/>
    <property type="match status" value="1"/>
</dbReference>
<dbReference type="PROSITE" id="PS51257">
    <property type="entry name" value="PROKAR_LIPOPROTEIN"/>
    <property type="match status" value="1"/>
</dbReference>
<dbReference type="PROSITE" id="PS50005">
    <property type="entry name" value="TPR"/>
    <property type="match status" value="1"/>
</dbReference>
<dbReference type="InterPro" id="IPR019734">
    <property type="entry name" value="TPR_rpt"/>
</dbReference>
<protein>
    <submittedName>
        <fullName evidence="4">Tetratricopeptide repeat protein</fullName>
    </submittedName>
</protein>
<evidence type="ECO:0000256" key="3">
    <source>
        <dbReference type="SAM" id="SignalP"/>
    </source>
</evidence>
<feature type="chain" id="PRO_5045644101" evidence="3">
    <location>
        <begin position="22"/>
        <end position="1078"/>
    </location>
</feature>
<reference evidence="4 5" key="1">
    <citation type="submission" date="2023-05" db="EMBL/GenBank/DDBJ databases">
        <title>Lysobacter sp. strain LF1 Genome sequencing and assembly.</title>
        <authorList>
            <person name="Jung Y."/>
        </authorList>
    </citation>
    <scope>NUCLEOTIDE SEQUENCE [LARGE SCALE GENOMIC DNA]</scope>
    <source>
        <strain evidence="4 5">LF1</strain>
    </source>
</reference>
<organism evidence="4 5">
    <name type="scientific">Lysobacter stagni</name>
    <dbReference type="NCBI Taxonomy" id="3045172"/>
    <lineage>
        <taxon>Bacteria</taxon>
        <taxon>Pseudomonadati</taxon>
        <taxon>Pseudomonadota</taxon>
        <taxon>Gammaproteobacteria</taxon>
        <taxon>Lysobacterales</taxon>
        <taxon>Lysobacteraceae</taxon>
        <taxon>Lysobacter</taxon>
    </lineage>
</organism>
<dbReference type="Proteomes" id="UP001321580">
    <property type="component" value="Unassembled WGS sequence"/>
</dbReference>
<dbReference type="EMBL" id="JASGBI010000001">
    <property type="protein sequence ID" value="MDI9237641.1"/>
    <property type="molecule type" value="Genomic_DNA"/>
</dbReference>
<name>A0ABT6XBW6_9GAMM</name>
<keyword evidence="3" id="KW-0732">Signal</keyword>
<sequence length="1078" mass="117625">MRLRLRHVVVAVQLALLTACAHTERANTLASLHRVKPDTKDVRVDNGLQKAVDGYRHFLQETPASDLTPEAMRRLADLQLEKEYGVRGTTEIVVDRVPAAMPATIASVTNAASGAAAIASAPTAGAKPMQLAAPETVAKISANATTSGKTSAAAGTPSDIERQVEQRATEGQAIATASTSGVQAAASGPLESIQLYDKLLAEFPNYAFRDQVLYQKARAYDELGRPDDAMAVMEQLVKGNPDSKLVDEVQFRRGESFFAQRKYHDAEGAYQSVVAKGGASEFFEPSLFKLGWSFYKQGAFEEALHRYFALIDHKVSKGYVLGEKHTAAEDRRVEDTFQVVALSFSNLGGPEVIGEYFAQFGHRNYEDHAYRYLGEFYLSKQRYQDAATVYKDFVALYPFHATSPDFSLRVIDVYEKGGFPLLVVEAKREFATHYALKSEYWKHQPIGERAEVVAALKSNLMDLANYYHARYQDKSLAKDKPESFTEAARWYGEFLDSFHDDPTAPGANYQFADLLRENGDFRRAATQYERTAYEYPAHEKAAAAGYAAIFAHRENLKVVAPADETEARRATVASSLRFADTFPQHEQAPIVLVAAAQDLYDLKDHAAARDAGRKLLEKFPSATPELRRTAWIVVAHSSFELAEYPVAEQAYMQVLAATPATDEARANLVENLAASIYKQGEAANAAGDYRTAADHFLRIKQAAPTSKIRGGAQYDAGAALMRLQDWKAAAQVLDEFRRDNPTHELVKEATKQIASAFQQAGDLGGAAGEYERVANEAADPKLRAEALLLAGKLHEDAKDLERALAVYTRYVGEFPQPVADALEAHQRMADIHKTRGDDARYRAELQSVVRTDAGAGSERTSRTRSLAGRAALVLAQPLFDTFTSIQLKQPFEKSMAAKQKAMAEAIKGFNALVPYEVADVTAAATFYMAEVYADFSRSLNASERPGGLAGADLQDYNDQLDEMAFPFEEKAIGLHEKNLELMEAGVHSPWIEKSLGSLAQLVPARYARPEASSGFLGQADRYEYIRPVPQVVAGAPAQAGGAAATEGDAPAAEGDAPATGADAPATPDTQGDADASSQ</sequence>
<dbReference type="Pfam" id="PF13432">
    <property type="entry name" value="TPR_16"/>
    <property type="match status" value="3"/>
</dbReference>
<keyword evidence="5" id="KW-1185">Reference proteome</keyword>
<feature type="signal peptide" evidence="3">
    <location>
        <begin position="1"/>
        <end position="21"/>
    </location>
</feature>
<feature type="compositionally biased region" description="Low complexity" evidence="2">
    <location>
        <begin position="1035"/>
        <end position="1070"/>
    </location>
</feature>
<evidence type="ECO:0000256" key="1">
    <source>
        <dbReference type="PROSITE-ProRule" id="PRU00339"/>
    </source>
</evidence>
<proteinExistence type="predicted"/>
<comment type="caution">
    <text evidence="4">The sequence shown here is derived from an EMBL/GenBank/DDBJ whole genome shotgun (WGS) entry which is preliminary data.</text>
</comment>
<dbReference type="InterPro" id="IPR011990">
    <property type="entry name" value="TPR-like_helical_dom_sf"/>
</dbReference>